<feature type="chain" id="PRO_5021024014" evidence="8">
    <location>
        <begin position="28"/>
        <end position="458"/>
    </location>
</feature>
<dbReference type="PANTHER" id="PTHR30026:SF22">
    <property type="entry name" value="OUTER MEMBRANE EFFLUX PROTEIN"/>
    <property type="match status" value="1"/>
</dbReference>
<dbReference type="PANTHER" id="PTHR30026">
    <property type="entry name" value="OUTER MEMBRANE PROTEIN TOLC"/>
    <property type="match status" value="1"/>
</dbReference>
<keyword evidence="5" id="KW-0812">Transmembrane</keyword>
<keyword evidence="12" id="KW-1185">Reference proteome</keyword>
<dbReference type="SUPFAM" id="SSF56954">
    <property type="entry name" value="Outer membrane efflux proteins (OEP)"/>
    <property type="match status" value="1"/>
</dbReference>
<dbReference type="Pfam" id="PF02321">
    <property type="entry name" value="OEP"/>
    <property type="match status" value="2"/>
</dbReference>
<evidence type="ECO:0000256" key="4">
    <source>
        <dbReference type="ARBA" id="ARBA00022452"/>
    </source>
</evidence>
<protein>
    <submittedName>
        <fullName evidence="9 10">Outer membrane protein</fullName>
    </submittedName>
</protein>
<dbReference type="NCBIfam" id="TIGR01844">
    <property type="entry name" value="type_I_sec_TolC"/>
    <property type="match status" value="1"/>
</dbReference>
<dbReference type="InterPro" id="IPR051906">
    <property type="entry name" value="TolC-like"/>
</dbReference>
<sequence>MSSFLRYFAGTALSATLSLWASGAAQAETLTDALIAAYKNSHLLDQNRALLRAADEDVAQSLALLRPVIAFAMSGAYTDPASAANGGQNTSASAELTATLTVFDGGQNRLALDATKETVLATRSALIGIEQDVLLSAVQAYMDVFAALQNVSLAENNTRLISEELRATEDRFEVGEVTRTDVSLAQSALAEARSNLVAAQGALATARESYKLAVGHYPDTLSGIPNLPSVPTSPEAARAVAVQTHPDIIQAQHNVTVAELNLARARAAQGPSVTASVGYQRDDNSDEGVTGQIQLSQTLYAGGRLYAAERQAVANVQANRAGLLQTVRLVELDVGNAWSGLAVARAQLGASDQRIEAAQLAFDGTKEEARLGARTTLDVLDAEQDLLDARTARVQAEADQYTAVYSVLSSMGLLTAKHLGLGIPTYDPNAYYNAVSSAPPKSLQGGKLDRVLQSIGRN</sequence>
<evidence type="ECO:0000313" key="10">
    <source>
        <dbReference type="EMBL" id="TDX23256.1"/>
    </source>
</evidence>
<dbReference type="AlphaFoldDB" id="A0A4R8FC46"/>
<comment type="subcellular location">
    <subcellularLocation>
        <location evidence="1">Cell outer membrane</location>
    </subcellularLocation>
</comment>
<evidence type="ECO:0000256" key="8">
    <source>
        <dbReference type="SAM" id="SignalP"/>
    </source>
</evidence>
<evidence type="ECO:0000256" key="3">
    <source>
        <dbReference type="ARBA" id="ARBA00022448"/>
    </source>
</evidence>
<dbReference type="EMBL" id="JAESIL010000036">
    <property type="protein sequence ID" value="MBL3578523.1"/>
    <property type="molecule type" value="Genomic_DNA"/>
</dbReference>
<dbReference type="Proteomes" id="UP000295484">
    <property type="component" value="Unassembled WGS sequence"/>
</dbReference>
<organism evidence="10 11">
    <name type="scientific">Rhodovulum visakhapatnamense</name>
    <dbReference type="NCBI Taxonomy" id="364297"/>
    <lineage>
        <taxon>Bacteria</taxon>
        <taxon>Pseudomonadati</taxon>
        <taxon>Pseudomonadota</taxon>
        <taxon>Alphaproteobacteria</taxon>
        <taxon>Rhodobacterales</taxon>
        <taxon>Paracoccaceae</taxon>
        <taxon>Rhodovulum</taxon>
    </lineage>
</organism>
<keyword evidence="4" id="KW-1134">Transmembrane beta strand</keyword>
<dbReference type="GO" id="GO:0009279">
    <property type="term" value="C:cell outer membrane"/>
    <property type="evidence" value="ECO:0007669"/>
    <property type="project" value="UniProtKB-SubCell"/>
</dbReference>
<evidence type="ECO:0000256" key="1">
    <source>
        <dbReference type="ARBA" id="ARBA00004442"/>
    </source>
</evidence>
<name>A0A4R8FC46_9RHOB</name>
<evidence type="ECO:0000256" key="6">
    <source>
        <dbReference type="ARBA" id="ARBA00023136"/>
    </source>
</evidence>
<keyword evidence="7" id="KW-0998">Cell outer membrane</keyword>
<evidence type="ECO:0000313" key="9">
    <source>
        <dbReference type="EMBL" id="MBL3578523.1"/>
    </source>
</evidence>
<reference evidence="12" key="2">
    <citation type="submission" date="2021-01" db="EMBL/GenBank/DDBJ databases">
        <title>Draft genomes of Rhodovulum sulfidophilum.</title>
        <authorList>
            <person name="Guzman M.S."/>
        </authorList>
    </citation>
    <scope>NUCLEOTIDE SEQUENCE [LARGE SCALE GENOMIC DNA]</scope>
    <source>
        <strain evidence="12">AB19</strain>
    </source>
</reference>
<dbReference type="GO" id="GO:0015562">
    <property type="term" value="F:efflux transmembrane transporter activity"/>
    <property type="evidence" value="ECO:0007669"/>
    <property type="project" value="InterPro"/>
</dbReference>
<evidence type="ECO:0000256" key="2">
    <source>
        <dbReference type="ARBA" id="ARBA00007613"/>
    </source>
</evidence>
<reference evidence="9" key="3">
    <citation type="submission" date="2021-01" db="EMBL/GenBank/DDBJ databases">
        <authorList>
            <person name="Guzman M.S."/>
        </authorList>
    </citation>
    <scope>NUCLEOTIDE SEQUENCE</scope>
    <source>
        <strain evidence="9">AB19</strain>
    </source>
</reference>
<reference evidence="10 11" key="1">
    <citation type="submission" date="2019-03" db="EMBL/GenBank/DDBJ databases">
        <title>Genomic Encyclopedia of Type Strains, Phase IV (KMG-IV): sequencing the most valuable type-strain genomes for metagenomic binning, comparative biology and taxonomic classification.</title>
        <authorList>
            <person name="Goeker M."/>
        </authorList>
    </citation>
    <scope>NUCLEOTIDE SEQUENCE [LARGE SCALE GENOMIC DNA]</scope>
    <source>
        <strain evidence="10 11">JA181</strain>
    </source>
</reference>
<dbReference type="GO" id="GO:0015288">
    <property type="term" value="F:porin activity"/>
    <property type="evidence" value="ECO:0007669"/>
    <property type="project" value="TreeGrafter"/>
</dbReference>
<comment type="caution">
    <text evidence="10">The sequence shown here is derived from an EMBL/GenBank/DDBJ whole genome shotgun (WGS) entry which is preliminary data.</text>
</comment>
<dbReference type="EMBL" id="SOEB01000027">
    <property type="protein sequence ID" value="TDX23256.1"/>
    <property type="molecule type" value="Genomic_DNA"/>
</dbReference>
<keyword evidence="6" id="KW-0472">Membrane</keyword>
<dbReference type="RefSeq" id="WP_075785092.1">
    <property type="nucleotide sequence ID" value="NZ_JAESIL010000036.1"/>
</dbReference>
<evidence type="ECO:0000313" key="12">
    <source>
        <dbReference type="Proteomes" id="UP000635853"/>
    </source>
</evidence>
<dbReference type="Gene3D" id="1.20.1600.10">
    <property type="entry name" value="Outer membrane efflux proteins (OEP)"/>
    <property type="match status" value="1"/>
</dbReference>
<proteinExistence type="inferred from homology"/>
<comment type="similarity">
    <text evidence="2">Belongs to the outer membrane factor (OMF) (TC 1.B.17) family.</text>
</comment>
<dbReference type="Proteomes" id="UP000635853">
    <property type="component" value="Unassembled WGS sequence"/>
</dbReference>
<evidence type="ECO:0000256" key="5">
    <source>
        <dbReference type="ARBA" id="ARBA00022692"/>
    </source>
</evidence>
<evidence type="ECO:0000313" key="11">
    <source>
        <dbReference type="Proteomes" id="UP000295484"/>
    </source>
</evidence>
<dbReference type="GO" id="GO:1990281">
    <property type="term" value="C:efflux pump complex"/>
    <property type="evidence" value="ECO:0007669"/>
    <property type="project" value="TreeGrafter"/>
</dbReference>
<keyword evidence="8" id="KW-0732">Signal</keyword>
<dbReference type="InterPro" id="IPR003423">
    <property type="entry name" value="OMP_efflux"/>
</dbReference>
<dbReference type="InterPro" id="IPR010130">
    <property type="entry name" value="T1SS_OMP_TolC"/>
</dbReference>
<evidence type="ECO:0000256" key="7">
    <source>
        <dbReference type="ARBA" id="ARBA00023237"/>
    </source>
</evidence>
<feature type="signal peptide" evidence="8">
    <location>
        <begin position="1"/>
        <end position="27"/>
    </location>
</feature>
<accession>A0A4R8FC46</accession>
<keyword evidence="3" id="KW-0813">Transport</keyword>
<gene>
    <name evidence="10" type="ORF">EV657_12712</name>
    <name evidence="9" type="ORF">JMJ92_10190</name>
</gene>